<keyword evidence="1" id="KW-0328">Glycosyltransferase</keyword>
<dbReference type="GeneID" id="107787870"/>
<keyword evidence="5" id="KW-0812">Transmembrane</keyword>
<dbReference type="SUPFAM" id="SSF53448">
    <property type="entry name" value="Nucleotide-diphospho-sugar transferases"/>
    <property type="match status" value="1"/>
</dbReference>
<comment type="similarity">
    <text evidence="4">Belongs to the glycosyltransferase 8 family.</text>
</comment>
<dbReference type="InterPro" id="IPR002495">
    <property type="entry name" value="Glyco_trans_8"/>
</dbReference>
<evidence type="ECO:0000256" key="2">
    <source>
        <dbReference type="ARBA" id="ARBA00022679"/>
    </source>
</evidence>
<dbReference type="Proteomes" id="UP000790787">
    <property type="component" value="Chromosome 19"/>
</dbReference>
<dbReference type="GO" id="GO:0045492">
    <property type="term" value="P:xylan biosynthetic process"/>
    <property type="evidence" value="ECO:0000318"/>
    <property type="project" value="GO_Central"/>
</dbReference>
<dbReference type="CDD" id="cd02537">
    <property type="entry name" value="GT8_Glycogenin"/>
    <property type="match status" value="1"/>
</dbReference>
<dbReference type="AlphaFoldDB" id="A0A1S3ZKR8"/>
<keyword evidence="6" id="KW-1185">Reference proteome</keyword>
<dbReference type="Gene3D" id="3.90.550.10">
    <property type="entry name" value="Spore Coat Polysaccharide Biosynthesis Protein SpsA, Chain A"/>
    <property type="match status" value="1"/>
</dbReference>
<evidence type="ECO:0000313" key="7">
    <source>
        <dbReference type="RefSeq" id="XP_016464971.1"/>
    </source>
</evidence>
<dbReference type="OMA" id="RDERMNI"/>
<accession>A0A1S3ZKR8</accession>
<keyword evidence="2" id="KW-0808">Transferase</keyword>
<dbReference type="OrthoDB" id="2014201at2759"/>
<sequence>MGSKSSHSKPKLFTLSIISFFIVFVYLSISHSPKRHETIIHTLHNQKQPTEIFPRHVTKPSWYKYLENETKNTKFKIGLVNVYGTNVEVKDLHDEAELVNVHFRRVNQSVMWKDLFPEWIDENVLQKSSQCPEIPMPELDDYSDLDVVLARVPCANDTNVFRLQVNLVVANLLVKNGWGFRDVSREIYVVFVGPCSPMLEIFRCDDQIWYEGNAWIYKPDLRRLKQKVLLPVGTCQLASPFAESGQEEWRKYTSSGRNKKPREAYVTVLHSSESYVCGAIALAQSIILSNSTKDLILLVDNSISHESINALKLAGWKIKVIERIRNPHAKRGTYNEWNYSKLRIWQLVEYDKLIFVDADFLFFKNLDPFFMFPQLSAAGNCRHVFNSGIMIIEPSECTFKTLMEKTLTIVSYNGGDQGFLNEVFSWWHRWPAKLNYLKNFQTDERRKYEYPEDAYAMHYLGLKPWMCYKDYDCNWDVLEYRDFPNDRIHAKWWQVYDLMPKELQKFCDLTPQMDTRIRLERHKAKAANFSDGHWKIQVKDPRRLSDSDIY</sequence>
<keyword evidence="3" id="KW-0464">Manganese</keyword>
<dbReference type="PANTHER" id="PTHR11183">
    <property type="entry name" value="GLYCOGENIN SUBFAMILY MEMBER"/>
    <property type="match status" value="1"/>
</dbReference>
<dbReference type="Pfam" id="PF01501">
    <property type="entry name" value="Glyco_transf_8"/>
    <property type="match status" value="1"/>
</dbReference>
<feature type="transmembrane region" description="Helical" evidence="5">
    <location>
        <begin position="12"/>
        <end position="29"/>
    </location>
</feature>
<keyword evidence="5" id="KW-0472">Membrane</keyword>
<evidence type="ECO:0000256" key="1">
    <source>
        <dbReference type="ARBA" id="ARBA00022676"/>
    </source>
</evidence>
<dbReference type="EC" id="2.4.1.-" evidence="4"/>
<dbReference type="InterPro" id="IPR029044">
    <property type="entry name" value="Nucleotide-diphossugar_trans"/>
</dbReference>
<name>A0A1S3ZKR8_TOBAC</name>
<dbReference type="PaxDb" id="4097-A0A1S3ZKR8"/>
<evidence type="ECO:0000256" key="3">
    <source>
        <dbReference type="ARBA" id="ARBA00023211"/>
    </source>
</evidence>
<protein>
    <recommendedName>
        <fullName evidence="4">Hexosyltransferase</fullName>
        <ecNumber evidence="4">2.4.1.-</ecNumber>
    </recommendedName>
</protein>
<keyword evidence="5" id="KW-1133">Transmembrane helix</keyword>
<dbReference type="RefSeq" id="XP_016464971.1">
    <property type="nucleotide sequence ID" value="XM_016609485.1"/>
</dbReference>
<organism evidence="6 7">
    <name type="scientific">Nicotiana tabacum</name>
    <name type="common">Common tobacco</name>
    <dbReference type="NCBI Taxonomy" id="4097"/>
    <lineage>
        <taxon>Eukaryota</taxon>
        <taxon>Viridiplantae</taxon>
        <taxon>Streptophyta</taxon>
        <taxon>Embryophyta</taxon>
        <taxon>Tracheophyta</taxon>
        <taxon>Spermatophyta</taxon>
        <taxon>Magnoliopsida</taxon>
        <taxon>eudicotyledons</taxon>
        <taxon>Gunneridae</taxon>
        <taxon>Pentapetalae</taxon>
        <taxon>asterids</taxon>
        <taxon>lamiids</taxon>
        <taxon>Solanales</taxon>
        <taxon>Solanaceae</taxon>
        <taxon>Nicotianoideae</taxon>
        <taxon>Nicotianeae</taxon>
        <taxon>Nicotiana</taxon>
    </lineage>
</organism>
<proteinExistence type="inferred from homology"/>
<gene>
    <name evidence="7" type="primary">LOC107787870</name>
</gene>
<dbReference type="GO" id="GO:0016757">
    <property type="term" value="F:glycosyltransferase activity"/>
    <property type="evidence" value="ECO:0000318"/>
    <property type="project" value="GO_Central"/>
</dbReference>
<dbReference type="KEGG" id="nta:107787870"/>
<evidence type="ECO:0000256" key="4">
    <source>
        <dbReference type="RuleBase" id="RU362027"/>
    </source>
</evidence>
<dbReference type="SMR" id="A0A1S3ZKR8"/>
<dbReference type="STRING" id="4097.A0A1S3ZKR8"/>
<reference evidence="7" key="2">
    <citation type="submission" date="2025-08" db="UniProtKB">
        <authorList>
            <consortium name="RefSeq"/>
        </authorList>
    </citation>
    <scope>IDENTIFICATION</scope>
    <source>
        <tissue evidence="7">Leaf</tissue>
    </source>
</reference>
<dbReference type="InterPro" id="IPR050587">
    <property type="entry name" value="GNT1/Glycosyltrans_8"/>
</dbReference>
<evidence type="ECO:0000256" key="5">
    <source>
        <dbReference type="SAM" id="Phobius"/>
    </source>
</evidence>
<evidence type="ECO:0000313" key="6">
    <source>
        <dbReference type="Proteomes" id="UP000790787"/>
    </source>
</evidence>
<reference evidence="6" key="1">
    <citation type="journal article" date="2014" name="Nat. Commun.">
        <title>The tobacco genome sequence and its comparison with those of tomato and potato.</title>
        <authorList>
            <person name="Sierro N."/>
            <person name="Battey J.N."/>
            <person name="Ouadi S."/>
            <person name="Bakaher N."/>
            <person name="Bovet L."/>
            <person name="Willig A."/>
            <person name="Goepfert S."/>
            <person name="Peitsch M.C."/>
            <person name="Ivanov N.V."/>
        </authorList>
    </citation>
    <scope>NUCLEOTIDE SEQUENCE [LARGE SCALE GENOMIC DNA]</scope>
</reference>